<dbReference type="GO" id="GO:0019013">
    <property type="term" value="C:viral nucleocapsid"/>
    <property type="evidence" value="ECO:0007669"/>
    <property type="project" value="UniProtKB-KW"/>
</dbReference>
<dbReference type="EMBL" id="DQ096612">
    <property type="protein sequence ID" value="AAZ76000.1"/>
    <property type="molecule type" value="Genomic_RNA"/>
</dbReference>
<organism evidence="2">
    <name type="scientific">Avian paramyxovirus 1</name>
    <name type="common">NDV</name>
    <name type="synonym">Avian orthoavulavirus 1</name>
    <dbReference type="NCBI Taxonomy" id="2560319"/>
    <lineage>
        <taxon>Viruses</taxon>
        <taxon>Riboviria</taxon>
        <taxon>Orthornavirae</taxon>
        <taxon>Negarnaviricota</taxon>
        <taxon>Haploviricotina</taxon>
        <taxon>Monjiviricetes</taxon>
        <taxon>Mononegavirales</taxon>
        <taxon>Paramyxoviridae</taxon>
        <taxon>Avulavirinae</taxon>
        <taxon>Orthoavulavirus</taxon>
        <taxon>Orthoavulavirus javaense</taxon>
    </lineage>
</organism>
<feature type="non-terminal residue" evidence="2">
    <location>
        <position position="31"/>
    </location>
</feature>
<protein>
    <submittedName>
        <fullName evidence="2">Nucleocapsid protein</fullName>
    </submittedName>
</protein>
<accession>Q103A4</accession>
<evidence type="ECO:0000313" key="2">
    <source>
        <dbReference type="EMBL" id="AAZ76000.1"/>
    </source>
</evidence>
<reference evidence="2" key="1">
    <citation type="journal article" date="2006" name="Virus Res.">
        <title>Third genome size category of avian paramyxovirus serotype 1 (Newcastle disease virus) and evolutionary implications.</title>
        <authorList>
            <person name="Czegledi A."/>
            <person name="Ujvari D."/>
            <person name="Somogyi E."/>
            <person name="Wehmann E."/>
            <person name="Werner O."/>
            <person name="Lomniczi B."/>
        </authorList>
    </citation>
    <scope>NUCLEOTIDE SEQUENCE</scope>
    <source>
        <strain evidence="2">IT-66/76</strain>
    </source>
</reference>
<name>Q103A4_NCDV</name>
<feature type="region of interest" description="Disordered" evidence="1">
    <location>
        <begin position="1"/>
        <end position="31"/>
    </location>
</feature>
<keyword evidence="2" id="KW-0543">Viral nucleoprotein</keyword>
<proteinExistence type="predicted"/>
<sequence>NTQRASTGPTQPLRPQPASRSTTLPGPIHKE</sequence>
<feature type="compositionally biased region" description="Polar residues" evidence="1">
    <location>
        <begin position="1"/>
        <end position="10"/>
    </location>
</feature>
<gene>
    <name evidence="2" type="primary">NP</name>
</gene>
<keyword evidence="2" id="KW-0946">Virion</keyword>
<feature type="non-terminal residue" evidence="2">
    <location>
        <position position="1"/>
    </location>
</feature>
<evidence type="ECO:0000256" key="1">
    <source>
        <dbReference type="SAM" id="MobiDB-lite"/>
    </source>
</evidence>